<accession>A0A0H3MVP8</accession>
<reference evidence="1 2" key="1">
    <citation type="journal article" date="2009" name="Nat. Genet.">
        <title>Comparative genomic and phylogeographic analysis of Mycobacterium leprae.</title>
        <authorList>
            <person name="Monot M."/>
            <person name="Honore N."/>
            <person name="Garnier T."/>
            <person name="Zidane N."/>
            <person name="Sherafi D."/>
            <person name="Paniz-Mondolfi A."/>
            <person name="Matsuoka M."/>
            <person name="Taylor G.M."/>
            <person name="Donoghue H.D."/>
            <person name="Bouwman A."/>
            <person name="Mays S."/>
            <person name="Watson C."/>
            <person name="Lockwood D."/>
            <person name="Khamispour A."/>
            <person name="Dowlati Y."/>
            <person name="Jianping S."/>
            <person name="Rea T.H."/>
            <person name="Vera-Cabrera L."/>
            <person name="Stefani M.M."/>
            <person name="Banu S."/>
            <person name="Macdonald M."/>
            <person name="Sapkota B.R."/>
            <person name="Spencer J.S."/>
            <person name="Thomas J."/>
            <person name="Harshman K."/>
            <person name="Singh P."/>
            <person name="Busso P."/>
            <person name="Gattiker A."/>
            <person name="Rougemont J."/>
            <person name="Brennan P.J."/>
            <person name="Cole S.T."/>
        </authorList>
    </citation>
    <scope>NUCLEOTIDE SEQUENCE [LARGE SCALE GENOMIC DNA]</scope>
    <source>
        <strain evidence="2">Br4923</strain>
    </source>
</reference>
<evidence type="ECO:0000313" key="2">
    <source>
        <dbReference type="Proteomes" id="UP000006900"/>
    </source>
</evidence>
<sequence>MIEADYAAWLKERWEHFEHHTPLRVVNCPDYHLIRVAHELIAQVLNEHLDSKVTVLLFRRKYSPFLCQLLHDRTTDKMVRAVGLIRDAIALIMLDDIESRISRLVNSEGSSSAE</sequence>
<proteinExistence type="predicted"/>
<evidence type="ECO:0000313" key="1">
    <source>
        <dbReference type="EMBL" id="CAR71856.1"/>
    </source>
</evidence>
<organism evidence="1 2">
    <name type="scientific">Mycobacterium leprae (strain Br4923)</name>
    <dbReference type="NCBI Taxonomy" id="561304"/>
    <lineage>
        <taxon>Bacteria</taxon>
        <taxon>Bacillati</taxon>
        <taxon>Actinomycetota</taxon>
        <taxon>Actinomycetes</taxon>
        <taxon>Mycobacteriales</taxon>
        <taxon>Mycobacteriaceae</taxon>
        <taxon>Mycobacterium</taxon>
    </lineage>
</organism>
<protein>
    <submittedName>
        <fullName evidence="1">Uncharacterized protein</fullName>
    </submittedName>
</protein>
<dbReference type="HOGENOM" id="CLU_2118357_0_0_11"/>
<dbReference type="KEGG" id="mlb:MLBr01761"/>
<name>A0A0H3MVP8_MYCLB</name>
<dbReference type="Proteomes" id="UP000006900">
    <property type="component" value="Chromosome"/>
</dbReference>
<gene>
    <name evidence="1" type="ordered locus">MLBr01761</name>
</gene>
<dbReference type="AlphaFoldDB" id="A0A0H3MVP8"/>
<dbReference type="EMBL" id="FM211192">
    <property type="protein sequence ID" value="CAR71856.1"/>
    <property type="molecule type" value="Genomic_DNA"/>
</dbReference>